<proteinExistence type="predicted"/>
<dbReference type="PANTHER" id="PTHR15191">
    <property type="entry name" value="PROTEIN CBG20567"/>
    <property type="match status" value="1"/>
</dbReference>
<dbReference type="PANTHER" id="PTHR15191:SF3">
    <property type="entry name" value="PITUITARY TUMOR-TRANSFORMING GENE PROTEIN-BINDING FACTOR"/>
    <property type="match status" value="1"/>
</dbReference>
<dbReference type="Proteomes" id="UP001163046">
    <property type="component" value="Unassembled WGS sequence"/>
</dbReference>
<gene>
    <name evidence="4" type="primary">PTTG1IP_2</name>
    <name evidence="4" type="ORF">OS493_010882</name>
</gene>
<dbReference type="AlphaFoldDB" id="A0A9X0CYG6"/>
<name>A0A9X0CYG6_9CNID</name>
<keyword evidence="5" id="KW-1185">Reference proteome</keyword>
<dbReference type="EMBL" id="MU826354">
    <property type="protein sequence ID" value="KAJ7380171.1"/>
    <property type="molecule type" value="Genomic_DNA"/>
</dbReference>
<feature type="compositionally biased region" description="Basic and acidic residues" evidence="1">
    <location>
        <begin position="119"/>
        <end position="155"/>
    </location>
</feature>
<accession>A0A9X0CYG6</accession>
<feature type="signal peptide" evidence="3">
    <location>
        <begin position="1"/>
        <end position="28"/>
    </location>
</feature>
<dbReference type="GO" id="GO:0006606">
    <property type="term" value="P:protein import into nucleus"/>
    <property type="evidence" value="ECO:0007669"/>
    <property type="project" value="TreeGrafter"/>
</dbReference>
<evidence type="ECO:0000256" key="3">
    <source>
        <dbReference type="SAM" id="SignalP"/>
    </source>
</evidence>
<comment type="caution">
    <text evidence="4">The sequence shown here is derived from an EMBL/GenBank/DDBJ whole genome shotgun (WGS) entry which is preliminary data.</text>
</comment>
<protein>
    <submittedName>
        <fullName evidence="4">Negative regulation of DNA damage response, signal transduction by p53 class mediator</fullName>
    </submittedName>
</protein>
<dbReference type="GO" id="GO:0005737">
    <property type="term" value="C:cytoplasm"/>
    <property type="evidence" value="ECO:0007669"/>
    <property type="project" value="TreeGrafter"/>
</dbReference>
<feature type="transmembrane region" description="Helical" evidence="2">
    <location>
        <begin position="88"/>
        <end position="112"/>
    </location>
</feature>
<evidence type="ECO:0000313" key="5">
    <source>
        <dbReference type="Proteomes" id="UP001163046"/>
    </source>
</evidence>
<feature type="chain" id="PRO_5040851460" evidence="3">
    <location>
        <begin position="29"/>
        <end position="162"/>
    </location>
</feature>
<dbReference type="InterPro" id="IPR052304">
    <property type="entry name" value="PTTG1IP"/>
</dbReference>
<dbReference type="OrthoDB" id="5829916at2759"/>
<sequence>MLRSSSFSAISLLTTLCILQLWLDDVKADINCTKYSGKSCKDCVEVSGCSYCEPTKECEAGSLVTKTLQKSCEGQEWMTKQCLVSGRVLLIALPVTGFVVLVTLACCIYCCCCRKKKERGPSKEDAKWRKKRQDMTSKHKEKESERQEKRDEIRKKYGLQDV</sequence>
<keyword evidence="2" id="KW-1133">Transmembrane helix</keyword>
<evidence type="ECO:0000256" key="1">
    <source>
        <dbReference type="SAM" id="MobiDB-lite"/>
    </source>
</evidence>
<evidence type="ECO:0000256" key="2">
    <source>
        <dbReference type="SAM" id="Phobius"/>
    </source>
</evidence>
<feature type="region of interest" description="Disordered" evidence="1">
    <location>
        <begin position="118"/>
        <end position="162"/>
    </location>
</feature>
<organism evidence="4 5">
    <name type="scientific">Desmophyllum pertusum</name>
    <dbReference type="NCBI Taxonomy" id="174260"/>
    <lineage>
        <taxon>Eukaryota</taxon>
        <taxon>Metazoa</taxon>
        <taxon>Cnidaria</taxon>
        <taxon>Anthozoa</taxon>
        <taxon>Hexacorallia</taxon>
        <taxon>Scleractinia</taxon>
        <taxon>Caryophylliina</taxon>
        <taxon>Caryophylliidae</taxon>
        <taxon>Desmophyllum</taxon>
    </lineage>
</organism>
<keyword evidence="3" id="KW-0732">Signal</keyword>
<keyword evidence="2" id="KW-0812">Transmembrane</keyword>
<dbReference type="GO" id="GO:0005634">
    <property type="term" value="C:nucleus"/>
    <property type="evidence" value="ECO:0007669"/>
    <property type="project" value="TreeGrafter"/>
</dbReference>
<keyword evidence="2" id="KW-0472">Membrane</keyword>
<evidence type="ECO:0000313" key="4">
    <source>
        <dbReference type="EMBL" id="KAJ7380171.1"/>
    </source>
</evidence>
<reference evidence="4" key="1">
    <citation type="submission" date="2023-01" db="EMBL/GenBank/DDBJ databases">
        <title>Genome assembly of the deep-sea coral Lophelia pertusa.</title>
        <authorList>
            <person name="Herrera S."/>
            <person name="Cordes E."/>
        </authorList>
    </citation>
    <scope>NUCLEOTIDE SEQUENCE</scope>
    <source>
        <strain evidence="4">USNM1676648</strain>
        <tissue evidence="4">Polyp</tissue>
    </source>
</reference>